<sequence>MNTPAASESGPYSTNQRPFFYTHATAQQRFSNPWLLGPVYNPYGISTAGIRSGNPYFPLYSVPFHEYPGYIVPQHPMHVRVNRRPYFNGHPPSPMFYQATRFRHYGPGKRTETKETQTDVRQTESKARKHQDHSIETKGCDAGNMACVPSTAGKGSESSLETPERIVSTPVSDRDFTKSSSSSVQFRSLPPPGYAFEKEEVRIEYANDGAPSIQLWKSVKETIPLYDVAKKENVVQRDVFALSSCEEVVYGSPEQGQLVPSISYPEEEKTLEDIQEEETQYKAKLDSEKQGTTNYRVSSPVDEARTMQLSESARPDQSQTKQDVLMSKRPSGLKRLRSSRAPPDVSNLVQQRELFPSGMEITNDSCFPKKLNENGDVTNKDWATSESSMWCNESEKYVPSESWLACLDSMDTNFNYEKYMSRRKHPSILSVTSDEMSSVEEDSSIDNAPMSYFVPDYMLQKSMCTFKKSTEGLGRERIKSGGSLNEDEEVEGHEKANIGYSQNLKKCSRVKAKELSSRTKKLDNIFKSSSSRQLYPHKKKSSKSLSPSEADDSEEYWVKEPEEDEEEDEEDEEEEGKEYLIQEAAPYGSLNPSKSSLYWTNGQKVFWRVPKNVVPVHALNFPLQEKVKMSGVATKLKKERKQDEELCGDFNFCLKRPTANQLEMFEPRRNLIRYSERLQEEERRIMDDDYWIKSLIADDYWMKSGARPKFASLVHSGPSTTAKSREKEVRPVAADNWHVVDSPKKKGVHKPPHKRRNTRRDEEDVQEWEKPKTSHRKGRETRRSLYKRR</sequence>
<reference evidence="2" key="2">
    <citation type="submission" date="2025-08" db="UniProtKB">
        <authorList>
            <consortium name="Ensembl"/>
        </authorList>
    </citation>
    <scope>IDENTIFICATION</scope>
</reference>
<feature type="compositionally biased region" description="Basic and acidic residues" evidence="1">
    <location>
        <begin position="759"/>
        <end position="772"/>
    </location>
</feature>
<dbReference type="GeneID" id="100554626"/>
<name>A0A803SKN9_ANOCA</name>
<keyword evidence="3" id="KW-1185">Reference proteome</keyword>
<feature type="region of interest" description="Disordered" evidence="1">
    <location>
        <begin position="476"/>
        <end position="495"/>
    </location>
</feature>
<organism evidence="2 3">
    <name type="scientific">Anolis carolinensis</name>
    <name type="common">Green anole</name>
    <name type="synonym">American chameleon</name>
    <dbReference type="NCBI Taxonomy" id="28377"/>
    <lineage>
        <taxon>Eukaryota</taxon>
        <taxon>Metazoa</taxon>
        <taxon>Chordata</taxon>
        <taxon>Craniata</taxon>
        <taxon>Vertebrata</taxon>
        <taxon>Euteleostomi</taxon>
        <taxon>Lepidosauria</taxon>
        <taxon>Squamata</taxon>
        <taxon>Bifurcata</taxon>
        <taxon>Unidentata</taxon>
        <taxon>Episquamata</taxon>
        <taxon>Toxicofera</taxon>
        <taxon>Iguania</taxon>
        <taxon>Dactyloidae</taxon>
        <taxon>Anolis</taxon>
    </lineage>
</organism>
<dbReference type="Ensembl" id="ENSACAT00000038810.1">
    <property type="protein sequence ID" value="ENSACAP00000023529.1"/>
    <property type="gene ID" value="ENSACAG00000029627.2"/>
</dbReference>
<dbReference type="InterPro" id="IPR053309">
    <property type="entry name" value="Balbiani_Body_Formation"/>
</dbReference>
<dbReference type="AlphaFoldDB" id="A0A803SKN9"/>
<feature type="compositionally biased region" description="Basic residues" evidence="1">
    <location>
        <begin position="773"/>
        <end position="789"/>
    </location>
</feature>
<feature type="compositionally biased region" description="Basic and acidic residues" evidence="1">
    <location>
        <begin position="109"/>
        <end position="139"/>
    </location>
</feature>
<feature type="region of interest" description="Disordered" evidence="1">
    <location>
        <begin position="107"/>
        <end position="142"/>
    </location>
</feature>
<feature type="region of interest" description="Disordered" evidence="1">
    <location>
        <begin position="282"/>
        <end position="342"/>
    </location>
</feature>
<accession>A0A803SKN9</accession>
<evidence type="ECO:0000313" key="2">
    <source>
        <dbReference type="Ensembl" id="ENSACAP00000023529.1"/>
    </source>
</evidence>
<proteinExistence type="predicted"/>
<dbReference type="PANTHER" id="PTHR38654:SF1">
    <property type="entry name" value="BUCKY BALL"/>
    <property type="match status" value="1"/>
</dbReference>
<feature type="region of interest" description="Disordered" evidence="1">
    <location>
        <begin position="713"/>
        <end position="789"/>
    </location>
</feature>
<gene>
    <name evidence="2" type="primary">LOC100554626</name>
</gene>
<feature type="compositionally biased region" description="Polar residues" evidence="1">
    <location>
        <begin position="307"/>
        <end position="322"/>
    </location>
</feature>
<dbReference type="GeneTree" id="ENSGT00500000045246"/>
<dbReference type="Bgee" id="ENSACAG00000029627">
    <property type="expression patterns" value="Expressed in ovary and 6 other cell types or tissues"/>
</dbReference>
<protein>
    <submittedName>
        <fullName evidence="2">Uncharacterized protein</fullName>
    </submittedName>
</protein>
<reference evidence="2" key="3">
    <citation type="submission" date="2025-09" db="UniProtKB">
        <authorList>
            <consortium name="Ensembl"/>
        </authorList>
    </citation>
    <scope>IDENTIFICATION</scope>
</reference>
<dbReference type="KEGG" id="acs:100554626"/>
<dbReference type="RefSeq" id="XP_003222296.1">
    <property type="nucleotide sequence ID" value="XM_003222248.4"/>
</dbReference>
<feature type="compositionally biased region" description="Acidic residues" evidence="1">
    <location>
        <begin position="549"/>
        <end position="576"/>
    </location>
</feature>
<feature type="region of interest" description="Disordered" evidence="1">
    <location>
        <begin position="533"/>
        <end position="577"/>
    </location>
</feature>
<dbReference type="RefSeq" id="XP_008111036.1">
    <property type="nucleotide sequence ID" value="XM_008112829.2"/>
</dbReference>
<feature type="compositionally biased region" description="Basic residues" evidence="1">
    <location>
        <begin position="745"/>
        <end position="758"/>
    </location>
</feature>
<evidence type="ECO:0000256" key="1">
    <source>
        <dbReference type="SAM" id="MobiDB-lite"/>
    </source>
</evidence>
<evidence type="ECO:0000313" key="3">
    <source>
        <dbReference type="Proteomes" id="UP000001646"/>
    </source>
</evidence>
<dbReference type="Proteomes" id="UP000001646">
    <property type="component" value="Chromosome 6"/>
</dbReference>
<reference evidence="2 3" key="1">
    <citation type="submission" date="2009-12" db="EMBL/GenBank/DDBJ databases">
        <title>The Genome Sequence of Anolis carolinensis (Green Anole Lizard).</title>
        <authorList>
            <consortium name="The Genome Sequencing Platform"/>
            <person name="Di Palma F."/>
            <person name="Alfoldi J."/>
            <person name="Heiman D."/>
            <person name="Young S."/>
            <person name="Grabherr M."/>
            <person name="Johnson J."/>
            <person name="Lander E.S."/>
            <person name="Lindblad-Toh K."/>
        </authorList>
    </citation>
    <scope>NUCLEOTIDE SEQUENCE [LARGE SCALE GENOMIC DNA]</scope>
    <source>
        <strain evidence="2 3">JBL SC #1</strain>
    </source>
</reference>
<dbReference type="PANTHER" id="PTHR38654">
    <property type="entry name" value="BUCKY BALL-RELATED"/>
    <property type="match status" value="1"/>
</dbReference>
<dbReference type="OrthoDB" id="9946561at2759"/>